<dbReference type="Pfam" id="PF23267">
    <property type="entry name" value="ENOX1"/>
    <property type="match status" value="1"/>
</dbReference>
<accession>A0AA39FEH6</accession>
<dbReference type="InterPro" id="IPR056611">
    <property type="entry name" value="ENOX1/2_dom"/>
</dbReference>
<dbReference type="GO" id="GO:0016491">
    <property type="term" value="F:oxidoreductase activity"/>
    <property type="evidence" value="ECO:0007669"/>
    <property type="project" value="InterPro"/>
</dbReference>
<evidence type="ECO:0000259" key="2">
    <source>
        <dbReference type="Pfam" id="PF23267"/>
    </source>
</evidence>
<dbReference type="AlphaFoldDB" id="A0AA39FEH6"/>
<dbReference type="PANTHER" id="PTHR16001:SF4">
    <property type="entry name" value="ECTO-NOX DISULFIDE-THIOL EXCHANGER 1-LIKE PROTEIN"/>
    <property type="match status" value="1"/>
</dbReference>
<proteinExistence type="predicted"/>
<dbReference type="PANTHER" id="PTHR16001">
    <property type="entry name" value="ECTO-NOX DISULFIDE-THIOL EXCHANGER"/>
    <property type="match status" value="1"/>
</dbReference>
<evidence type="ECO:0000256" key="1">
    <source>
        <dbReference type="SAM" id="MobiDB-lite"/>
    </source>
</evidence>
<organism evidence="3 4">
    <name type="scientific">Microctonus hyperodae</name>
    <name type="common">Parasitoid wasp</name>
    <dbReference type="NCBI Taxonomy" id="165561"/>
    <lineage>
        <taxon>Eukaryota</taxon>
        <taxon>Metazoa</taxon>
        <taxon>Ecdysozoa</taxon>
        <taxon>Arthropoda</taxon>
        <taxon>Hexapoda</taxon>
        <taxon>Insecta</taxon>
        <taxon>Pterygota</taxon>
        <taxon>Neoptera</taxon>
        <taxon>Endopterygota</taxon>
        <taxon>Hymenoptera</taxon>
        <taxon>Apocrita</taxon>
        <taxon>Ichneumonoidea</taxon>
        <taxon>Braconidae</taxon>
        <taxon>Euphorinae</taxon>
        <taxon>Microctonus</taxon>
    </lineage>
</organism>
<dbReference type="Proteomes" id="UP001168972">
    <property type="component" value="Unassembled WGS sequence"/>
</dbReference>
<reference evidence="3" key="2">
    <citation type="submission" date="2023-03" db="EMBL/GenBank/DDBJ databases">
        <authorList>
            <person name="Inwood S.N."/>
            <person name="Skelly J.G."/>
            <person name="Guhlin J."/>
            <person name="Harrop T.W.R."/>
            <person name="Goldson S.G."/>
            <person name="Dearden P.K."/>
        </authorList>
    </citation>
    <scope>NUCLEOTIDE SEQUENCE</scope>
    <source>
        <strain evidence="3">Lincoln</strain>
        <tissue evidence="3">Whole body</tissue>
    </source>
</reference>
<gene>
    <name evidence="3" type="ORF">PV327_001926</name>
</gene>
<feature type="region of interest" description="Disordered" evidence="1">
    <location>
        <begin position="1"/>
        <end position="57"/>
    </location>
</feature>
<comment type="caution">
    <text evidence="3">The sequence shown here is derived from an EMBL/GenBank/DDBJ whole genome shotgun (WGS) entry which is preliminary data.</text>
</comment>
<sequence length="245" mass="28339">MMQEIKAVQLEDALMEGEGEMEVSDSEDEPQRKKSRSQADVDGENDRVQSLKEESDSLKCQLEAYKNEVDLLKSETKVEIDTKDKQIKMLQQKLKGIQEQLIQSQKQQAQDDQKIKELMIKLNTTKMEEPLMENEVITLDKDDDVNEEPRIPRTLNATSGYIQVTQKDAKLIGLIATFLHIHPFGASVDYVWSYLQKMEPGIRPNEVEALMQRFPQVFKQELSGIGANMERRWQFSGFNIYRTTH</sequence>
<feature type="compositionally biased region" description="Basic and acidic residues" evidence="1">
    <location>
        <begin position="44"/>
        <end position="57"/>
    </location>
</feature>
<dbReference type="GO" id="GO:0007624">
    <property type="term" value="P:ultradian rhythm"/>
    <property type="evidence" value="ECO:0007669"/>
    <property type="project" value="InterPro"/>
</dbReference>
<reference evidence="3" key="1">
    <citation type="journal article" date="2023" name="bioRxiv">
        <title>Scaffold-level genome assemblies of two parasitoid biocontrol wasps reveal the parthenogenesis mechanism and an associated novel virus.</title>
        <authorList>
            <person name="Inwood S."/>
            <person name="Skelly J."/>
            <person name="Guhlin J."/>
            <person name="Harrop T."/>
            <person name="Goldson S."/>
            <person name="Dearden P."/>
        </authorList>
    </citation>
    <scope>NUCLEOTIDE SEQUENCE</scope>
    <source>
        <strain evidence="3">Lincoln</strain>
        <tissue evidence="3">Whole body</tissue>
    </source>
</reference>
<dbReference type="InterPro" id="IPR038876">
    <property type="entry name" value="ENOX"/>
</dbReference>
<evidence type="ECO:0000313" key="4">
    <source>
        <dbReference type="Proteomes" id="UP001168972"/>
    </source>
</evidence>
<feature type="compositionally biased region" description="Acidic residues" evidence="1">
    <location>
        <begin position="13"/>
        <end position="28"/>
    </location>
</feature>
<keyword evidence="4" id="KW-1185">Reference proteome</keyword>
<dbReference type="GO" id="GO:0009897">
    <property type="term" value="C:external side of plasma membrane"/>
    <property type="evidence" value="ECO:0007669"/>
    <property type="project" value="InterPro"/>
</dbReference>
<name>A0AA39FEH6_MICHY</name>
<dbReference type="EMBL" id="JAQQBR010001831">
    <property type="protein sequence ID" value="KAK0168090.1"/>
    <property type="molecule type" value="Genomic_DNA"/>
</dbReference>
<protein>
    <recommendedName>
        <fullName evidence="2">Ecto-NOX disulfide-thiol exchanger 1/2 domain-containing protein</fullName>
    </recommendedName>
</protein>
<feature type="domain" description="Ecto-NOX disulfide-thiol exchanger 1/2" evidence="2">
    <location>
        <begin position="47"/>
        <end position="129"/>
    </location>
</feature>
<evidence type="ECO:0000313" key="3">
    <source>
        <dbReference type="EMBL" id="KAK0168090.1"/>
    </source>
</evidence>